<feature type="binding site" evidence="8">
    <location>
        <begin position="208"/>
        <end position="212"/>
    </location>
    <ligand>
        <name>GTP</name>
        <dbReference type="ChEBI" id="CHEBI:37565"/>
    </ligand>
</feature>
<dbReference type="NCBIfam" id="NF008955">
    <property type="entry name" value="PRK12297.1"/>
    <property type="match status" value="1"/>
</dbReference>
<evidence type="ECO:0000256" key="2">
    <source>
        <dbReference type="ARBA" id="ARBA00022490"/>
    </source>
</evidence>
<comment type="function">
    <text evidence="8">An essential GTPase which binds GTP, GDP and possibly (p)ppGpp with moderate affinity, with high nucleotide exchange rates and a fairly low GTP hydrolysis rate. Plays a role in control of the cell cycle, stress response, ribosome biogenesis and in those bacteria that undergo differentiation, in morphogenesis control.</text>
</comment>
<dbReference type="SUPFAM" id="SSF52540">
    <property type="entry name" value="P-loop containing nucleoside triphosphate hydrolases"/>
    <property type="match status" value="1"/>
</dbReference>
<dbReference type="PIRSF" id="PIRSF002401">
    <property type="entry name" value="GTP_bd_Obg/CgtA"/>
    <property type="match status" value="1"/>
</dbReference>
<name>A0A0T5Z3I9_9GAMM</name>
<dbReference type="GO" id="GO:0005737">
    <property type="term" value="C:cytoplasm"/>
    <property type="evidence" value="ECO:0007669"/>
    <property type="project" value="UniProtKB-SubCell"/>
</dbReference>
<dbReference type="FunFam" id="2.70.210.12:FF:000001">
    <property type="entry name" value="GTPase Obg"/>
    <property type="match status" value="1"/>
</dbReference>
<protein>
    <recommendedName>
        <fullName evidence="8">GTPase Obg</fullName>
        <ecNumber evidence="8">3.6.5.-</ecNumber>
    </recommendedName>
    <alternativeName>
        <fullName evidence="8">GTP-binding protein Obg</fullName>
    </alternativeName>
</protein>
<evidence type="ECO:0000256" key="8">
    <source>
        <dbReference type="HAMAP-Rule" id="MF_01454"/>
    </source>
</evidence>
<comment type="subunit">
    <text evidence="8">Monomer.</text>
</comment>
<dbReference type="Pfam" id="PF01018">
    <property type="entry name" value="GTP1_OBG"/>
    <property type="match status" value="1"/>
</dbReference>
<dbReference type="EC" id="3.6.5.-" evidence="8"/>
<evidence type="ECO:0000256" key="6">
    <source>
        <dbReference type="ARBA" id="ARBA00022842"/>
    </source>
</evidence>
<sequence>MTGPFAFWGAWGNRGESMKFVDEAKIKVEAGDGGNGSASFRREKYIPRGGPDGGDGGNGGSVYLIADSGLNTLVDFRTQRHHRAQRGQNGMGRERTGRSGEDRYVKVPVGTRVRDEETGELIGELLEHHQTLLVAQGGTRGIGNIHFKSSTNRTPRQFTHGTLGERRELQLELILLADVGLLGMPNAGKSSLIRKISSARPKVAGYPFTTLYPNLGVVSLARERSFVVADIPGVIEGAAEGAGLGIQFLKHLSRTRLLLHLVDMAPLDESDDPVQAVRRIEQELACYSDELAGRERWLVLNKRDLLSPEAYSERLTAIVDALGWQGPVYGISAVSGEGAQQLVADLMARLEAVWQEERCADEEEPEAAWDPLQG</sequence>
<dbReference type="CDD" id="cd01898">
    <property type="entry name" value="Obg"/>
    <property type="match status" value="1"/>
</dbReference>
<dbReference type="Pfam" id="PF01926">
    <property type="entry name" value="MMR_HSR1"/>
    <property type="match status" value="1"/>
</dbReference>
<dbReference type="InterPro" id="IPR036726">
    <property type="entry name" value="GTP1_OBG_dom_sf"/>
</dbReference>
<keyword evidence="2 8" id="KW-0963">Cytoplasm</keyword>
<comment type="subcellular location">
    <subcellularLocation>
        <location evidence="8">Cytoplasm</location>
    </subcellularLocation>
</comment>
<dbReference type="GO" id="GO:0005525">
    <property type="term" value="F:GTP binding"/>
    <property type="evidence" value="ECO:0007669"/>
    <property type="project" value="UniProtKB-UniRule"/>
</dbReference>
<organism evidence="12 13">
    <name type="scientific">endosymbiont of Ridgeia piscesae</name>
    <dbReference type="NCBI Taxonomy" id="54398"/>
    <lineage>
        <taxon>Bacteria</taxon>
        <taxon>Pseudomonadati</taxon>
        <taxon>Pseudomonadota</taxon>
        <taxon>Gammaproteobacteria</taxon>
        <taxon>sulfur-oxidizing symbionts</taxon>
    </lineage>
</organism>
<comment type="cofactor">
    <cofactor evidence="8">
        <name>Mg(2+)</name>
        <dbReference type="ChEBI" id="CHEBI:18420"/>
    </cofactor>
</comment>
<keyword evidence="4 8" id="KW-0547">Nucleotide-binding</keyword>
<dbReference type="PRINTS" id="PR00326">
    <property type="entry name" value="GTP1OBG"/>
</dbReference>
<dbReference type="SUPFAM" id="SSF82051">
    <property type="entry name" value="Obg GTP-binding protein N-terminal domain"/>
    <property type="match status" value="1"/>
</dbReference>
<gene>
    <name evidence="8" type="primary">obg</name>
    <name evidence="11" type="ORF">Ga0074115_11542</name>
    <name evidence="12" type="ORF">Ga0076813_10828</name>
</gene>
<feature type="binding site" evidence="8">
    <location>
        <begin position="230"/>
        <end position="233"/>
    </location>
    <ligand>
        <name>GTP</name>
        <dbReference type="ChEBI" id="CHEBI:37565"/>
    </ligand>
</feature>
<evidence type="ECO:0000313" key="13">
    <source>
        <dbReference type="Proteomes" id="UP000051276"/>
    </source>
</evidence>
<dbReference type="GO" id="GO:0003924">
    <property type="term" value="F:GTPase activity"/>
    <property type="evidence" value="ECO:0007669"/>
    <property type="project" value="UniProtKB-UniRule"/>
</dbReference>
<evidence type="ECO:0000313" key="12">
    <source>
        <dbReference type="EMBL" id="KRT57054.1"/>
    </source>
</evidence>
<feature type="binding site" evidence="8">
    <location>
        <begin position="301"/>
        <end position="304"/>
    </location>
    <ligand>
        <name>GTP</name>
        <dbReference type="ChEBI" id="CHEBI:37565"/>
    </ligand>
</feature>
<dbReference type="InterPro" id="IPR027417">
    <property type="entry name" value="P-loop_NTPase"/>
</dbReference>
<evidence type="ECO:0000256" key="7">
    <source>
        <dbReference type="ARBA" id="ARBA00023134"/>
    </source>
</evidence>
<keyword evidence="14" id="KW-1185">Reference proteome</keyword>
<keyword evidence="3 8" id="KW-0479">Metal-binding</keyword>
<feature type="binding site" evidence="8">
    <location>
        <position position="190"/>
    </location>
    <ligand>
        <name>Mg(2+)</name>
        <dbReference type="ChEBI" id="CHEBI:18420"/>
    </ligand>
</feature>
<evidence type="ECO:0000259" key="9">
    <source>
        <dbReference type="PROSITE" id="PS51710"/>
    </source>
</evidence>
<dbReference type="InterPro" id="IPR014100">
    <property type="entry name" value="GTP-bd_Obg/CgtA"/>
</dbReference>
<dbReference type="PANTHER" id="PTHR11702:SF31">
    <property type="entry name" value="MITOCHONDRIAL RIBOSOME-ASSOCIATED GTPASE 2"/>
    <property type="match status" value="1"/>
</dbReference>
<dbReference type="HAMAP" id="MF_01454">
    <property type="entry name" value="GTPase_Obg"/>
    <property type="match status" value="1"/>
</dbReference>
<evidence type="ECO:0000313" key="14">
    <source>
        <dbReference type="Proteomes" id="UP000051634"/>
    </source>
</evidence>
<accession>A0A0T5Z3I9</accession>
<dbReference type="PATRIC" id="fig|54398.3.peg.2064"/>
<comment type="caution">
    <text evidence="12">The sequence shown here is derived from an EMBL/GenBank/DDBJ whole genome shotgun (WGS) entry which is preliminary data.</text>
</comment>
<keyword evidence="5 8" id="KW-0378">Hydrolase</keyword>
<dbReference type="EMBL" id="LMXI01000612">
    <property type="protein sequence ID" value="KRT57054.1"/>
    <property type="molecule type" value="Genomic_DNA"/>
</dbReference>
<dbReference type="InterPro" id="IPR006073">
    <property type="entry name" value="GTP-bd"/>
</dbReference>
<evidence type="ECO:0000256" key="4">
    <source>
        <dbReference type="ARBA" id="ARBA00022741"/>
    </source>
</evidence>
<keyword evidence="7 8" id="KW-0342">GTP-binding</keyword>
<feature type="domain" description="OBG-type G" evidence="9">
    <location>
        <begin position="177"/>
        <end position="351"/>
    </location>
</feature>
<dbReference type="GO" id="GO:0000287">
    <property type="term" value="F:magnesium ion binding"/>
    <property type="evidence" value="ECO:0007669"/>
    <property type="project" value="InterPro"/>
</dbReference>
<dbReference type="InterPro" id="IPR045086">
    <property type="entry name" value="OBG_GTPase"/>
</dbReference>
<dbReference type="Gene3D" id="2.70.210.12">
    <property type="entry name" value="GTP1/OBG domain"/>
    <property type="match status" value="1"/>
</dbReference>
<dbReference type="GO" id="GO:0042254">
    <property type="term" value="P:ribosome biogenesis"/>
    <property type="evidence" value="ECO:0007669"/>
    <property type="project" value="UniProtKB-UniRule"/>
</dbReference>
<dbReference type="PROSITE" id="PS00905">
    <property type="entry name" value="GTP1_OBG"/>
    <property type="match status" value="1"/>
</dbReference>
<feature type="binding site" evidence="8">
    <location>
        <position position="210"/>
    </location>
    <ligand>
        <name>Mg(2+)</name>
        <dbReference type="ChEBI" id="CHEBI:18420"/>
    </ligand>
</feature>
<feature type="domain" description="Obg" evidence="10">
    <location>
        <begin position="18"/>
        <end position="176"/>
    </location>
</feature>
<dbReference type="PROSITE" id="PS51710">
    <property type="entry name" value="G_OBG"/>
    <property type="match status" value="1"/>
</dbReference>
<evidence type="ECO:0000256" key="5">
    <source>
        <dbReference type="ARBA" id="ARBA00022801"/>
    </source>
</evidence>
<dbReference type="Gene3D" id="3.40.50.300">
    <property type="entry name" value="P-loop containing nucleotide triphosphate hydrolases"/>
    <property type="match status" value="1"/>
</dbReference>
<dbReference type="EMBL" id="LDXT01000082">
    <property type="protein sequence ID" value="KRT55219.1"/>
    <property type="molecule type" value="Genomic_DNA"/>
</dbReference>
<evidence type="ECO:0000256" key="1">
    <source>
        <dbReference type="ARBA" id="ARBA00007699"/>
    </source>
</evidence>
<dbReference type="InterPro" id="IPR006169">
    <property type="entry name" value="GTP1_OBG_dom"/>
</dbReference>
<dbReference type="PROSITE" id="PS51883">
    <property type="entry name" value="OBG"/>
    <property type="match status" value="1"/>
</dbReference>
<comment type="similarity">
    <text evidence="1 8">Belongs to the TRAFAC class OBG-HflX-like GTPase superfamily. OBG GTPase family.</text>
</comment>
<dbReference type="GO" id="GO:0043022">
    <property type="term" value="F:ribosome binding"/>
    <property type="evidence" value="ECO:0007669"/>
    <property type="project" value="UniProtKB-ARBA"/>
</dbReference>
<dbReference type="NCBIfam" id="TIGR02729">
    <property type="entry name" value="Obg_CgtA"/>
    <property type="match status" value="1"/>
</dbReference>
<keyword evidence="6 8" id="KW-0460">Magnesium</keyword>
<evidence type="ECO:0000259" key="10">
    <source>
        <dbReference type="PROSITE" id="PS51883"/>
    </source>
</evidence>
<proteinExistence type="inferred from homology"/>
<dbReference type="Proteomes" id="UP000051634">
    <property type="component" value="Unassembled WGS sequence"/>
</dbReference>
<dbReference type="Proteomes" id="UP000051276">
    <property type="component" value="Unassembled WGS sequence"/>
</dbReference>
<dbReference type="AlphaFoldDB" id="A0A0T5Z3I9"/>
<evidence type="ECO:0000256" key="3">
    <source>
        <dbReference type="ARBA" id="ARBA00022723"/>
    </source>
</evidence>
<dbReference type="InterPro" id="IPR031167">
    <property type="entry name" value="G_OBG"/>
</dbReference>
<feature type="binding site" evidence="8">
    <location>
        <begin position="332"/>
        <end position="334"/>
    </location>
    <ligand>
        <name>GTP</name>
        <dbReference type="ChEBI" id="CHEBI:37565"/>
    </ligand>
</feature>
<feature type="binding site" evidence="8">
    <location>
        <begin position="183"/>
        <end position="190"/>
    </location>
    <ligand>
        <name>GTP</name>
        <dbReference type="ChEBI" id="CHEBI:37565"/>
    </ligand>
</feature>
<evidence type="ECO:0000313" key="11">
    <source>
        <dbReference type="EMBL" id="KRT55219.1"/>
    </source>
</evidence>
<dbReference type="PANTHER" id="PTHR11702">
    <property type="entry name" value="DEVELOPMENTALLY REGULATED GTP-BINDING PROTEIN-RELATED"/>
    <property type="match status" value="1"/>
</dbReference>
<reference evidence="13 14" key="1">
    <citation type="submission" date="2015-11" db="EMBL/GenBank/DDBJ databases">
        <title>The genome of Candidatus Endoriftia persephone in Ridgeia piscesae and population structure of the North Eastern Pacific vestimentiferan symbionts.</title>
        <authorList>
            <person name="Perez M."/>
            <person name="Juniper K.S."/>
        </authorList>
    </citation>
    <scope>NUCLEOTIDE SEQUENCE [LARGE SCALE GENOMIC DNA]</scope>
    <source>
        <strain evidence="12">Ind10</strain>
        <strain evidence="11">Ind11</strain>
    </source>
</reference>
<dbReference type="InterPro" id="IPR006074">
    <property type="entry name" value="GTP1-OBG_CS"/>
</dbReference>
<dbReference type="STRING" id="54398.Ga0074115_11542"/>
<dbReference type="NCBIfam" id="NF008956">
    <property type="entry name" value="PRK12299.1"/>
    <property type="match status" value="1"/>
</dbReference>